<dbReference type="InterPro" id="IPR036770">
    <property type="entry name" value="Ankyrin_rpt-contain_sf"/>
</dbReference>
<dbReference type="AlphaFoldDB" id="A0AAD4CEN5"/>
<keyword evidence="3" id="KW-1185">Reference proteome</keyword>
<dbReference type="Gene3D" id="1.25.40.20">
    <property type="entry name" value="Ankyrin repeat-containing domain"/>
    <property type="match status" value="1"/>
</dbReference>
<evidence type="ECO:0000256" key="1">
    <source>
        <dbReference type="SAM" id="MobiDB-lite"/>
    </source>
</evidence>
<comment type="caution">
    <text evidence="2">The sequence shown here is derived from an EMBL/GenBank/DDBJ whole genome shotgun (WGS) entry which is preliminary data.</text>
</comment>
<proteinExistence type="predicted"/>
<evidence type="ECO:0000313" key="2">
    <source>
        <dbReference type="EMBL" id="KAF9885069.1"/>
    </source>
</evidence>
<name>A0AAD4CEN5_ASPNN</name>
<dbReference type="Proteomes" id="UP001194746">
    <property type="component" value="Unassembled WGS sequence"/>
</dbReference>
<organism evidence="2 3">
    <name type="scientific">Aspergillus nanangensis</name>
    <dbReference type="NCBI Taxonomy" id="2582783"/>
    <lineage>
        <taxon>Eukaryota</taxon>
        <taxon>Fungi</taxon>
        <taxon>Dikarya</taxon>
        <taxon>Ascomycota</taxon>
        <taxon>Pezizomycotina</taxon>
        <taxon>Eurotiomycetes</taxon>
        <taxon>Eurotiomycetidae</taxon>
        <taxon>Eurotiales</taxon>
        <taxon>Aspergillaceae</taxon>
        <taxon>Aspergillus</taxon>
        <taxon>Aspergillus subgen. Circumdati</taxon>
    </lineage>
</organism>
<dbReference type="EMBL" id="VCAU01000105">
    <property type="protein sequence ID" value="KAF9885069.1"/>
    <property type="molecule type" value="Genomic_DNA"/>
</dbReference>
<reference evidence="2" key="2">
    <citation type="submission" date="2020-02" db="EMBL/GenBank/DDBJ databases">
        <authorList>
            <person name="Gilchrist C.L.M."/>
            <person name="Chooi Y.-H."/>
        </authorList>
    </citation>
    <scope>NUCLEOTIDE SEQUENCE</scope>
    <source>
        <strain evidence="2">MST-FP2251</strain>
    </source>
</reference>
<gene>
    <name evidence="2" type="ORF">FE257_000800</name>
</gene>
<feature type="region of interest" description="Disordered" evidence="1">
    <location>
        <begin position="164"/>
        <end position="186"/>
    </location>
</feature>
<sequence>MDVLAAAQMATEMAGLFLTIVEKTKELIETMKGAREALMELLSRSERVRLNLELFRALSRQLVDLHGKAMAVAFNGAAYSQTGNEVLTLVHKVADSSKHSDLWMKINWVYYKGDAEALVKKLEAREQDLGFVLTFIAAQSSVVTENEILAMKARAETGARVTSAFDDTEESLHPTAGDSSQSHGKESKCRQQAIWLGYLAREHTDPTYLKERQKLSEAAKWGRWDQVSSSLKTGSTQFHENWCNATKIGTAGKTRDLSLWTPLHQAAYTHAPRKVIEDLIQRGAYRTVPANTRGEFRHSDMTPVDIARDLGYRDICDILTPVIRHYIAPRTLTKLENHFHDLLRHELKGCSLLNDLRLPQLVALTELEYPEMWFPIRCLKRGFLFRLDDRDVVVLSTGRPKDPRRQLFRVTTTKWTRIHDAIVLGQ</sequence>
<dbReference type="SUPFAM" id="SSF48403">
    <property type="entry name" value="Ankyrin repeat"/>
    <property type="match status" value="1"/>
</dbReference>
<reference evidence="2" key="1">
    <citation type="journal article" date="2019" name="Beilstein J. Org. Chem.">
        <title>Nanangenines: drimane sesquiterpenoids as the dominant metabolite cohort of a novel Australian fungus, Aspergillus nanangensis.</title>
        <authorList>
            <person name="Lacey H.J."/>
            <person name="Gilchrist C.L.M."/>
            <person name="Crombie A."/>
            <person name="Kalaitzis J.A."/>
            <person name="Vuong D."/>
            <person name="Rutledge P.J."/>
            <person name="Turner P."/>
            <person name="Pitt J.I."/>
            <person name="Lacey E."/>
            <person name="Chooi Y.H."/>
            <person name="Piggott A.M."/>
        </authorList>
    </citation>
    <scope>NUCLEOTIDE SEQUENCE</scope>
    <source>
        <strain evidence="2">MST-FP2251</strain>
    </source>
</reference>
<evidence type="ECO:0000313" key="3">
    <source>
        <dbReference type="Proteomes" id="UP001194746"/>
    </source>
</evidence>
<protein>
    <submittedName>
        <fullName evidence="2">Uncharacterized protein</fullName>
    </submittedName>
</protein>
<accession>A0AAD4CEN5</accession>